<sequence length="120" mass="13197">MNVEAEEEITFSSKDLKEIGGSQDDPMVIKLDIENFAVHKVLVDNGSSADIIFWDVLKRMGLEDSVLSPVQTPLVGFGGSEVVSTGTINLPVSMGEEPKRRTVIVKFLVVETPFAYNVKR</sequence>
<dbReference type="EMBL" id="JACGWJ010000014">
    <property type="protein sequence ID" value="KAL0373878.1"/>
    <property type="molecule type" value="Genomic_DNA"/>
</dbReference>
<dbReference type="AlphaFoldDB" id="A0AAW2R2U1"/>
<protein>
    <submittedName>
        <fullName evidence="1">Uncharacterized protein</fullName>
    </submittedName>
</protein>
<evidence type="ECO:0000313" key="1">
    <source>
        <dbReference type="EMBL" id="KAL0373878.1"/>
    </source>
</evidence>
<reference evidence="1" key="2">
    <citation type="journal article" date="2024" name="Plant">
        <title>Genomic evolution and insights into agronomic trait innovations of Sesamum species.</title>
        <authorList>
            <person name="Miao H."/>
            <person name="Wang L."/>
            <person name="Qu L."/>
            <person name="Liu H."/>
            <person name="Sun Y."/>
            <person name="Le M."/>
            <person name="Wang Q."/>
            <person name="Wei S."/>
            <person name="Zheng Y."/>
            <person name="Lin W."/>
            <person name="Duan Y."/>
            <person name="Cao H."/>
            <person name="Xiong S."/>
            <person name="Wang X."/>
            <person name="Wei L."/>
            <person name="Li C."/>
            <person name="Ma Q."/>
            <person name="Ju M."/>
            <person name="Zhao R."/>
            <person name="Li G."/>
            <person name="Mu C."/>
            <person name="Tian Q."/>
            <person name="Mei H."/>
            <person name="Zhang T."/>
            <person name="Gao T."/>
            <person name="Zhang H."/>
        </authorList>
    </citation>
    <scope>NUCLEOTIDE SEQUENCE</scope>
    <source>
        <strain evidence="1">G02</strain>
    </source>
</reference>
<dbReference type="Gene3D" id="2.40.70.10">
    <property type="entry name" value="Acid Proteases"/>
    <property type="match status" value="1"/>
</dbReference>
<comment type="caution">
    <text evidence="1">The sequence shown here is derived from an EMBL/GenBank/DDBJ whole genome shotgun (WGS) entry which is preliminary data.</text>
</comment>
<proteinExistence type="predicted"/>
<dbReference type="CDD" id="cd00303">
    <property type="entry name" value="retropepsin_like"/>
    <property type="match status" value="1"/>
</dbReference>
<gene>
    <name evidence="1" type="ORF">Sradi_3303500</name>
</gene>
<name>A0AAW2R2U1_SESRA</name>
<dbReference type="InterPro" id="IPR021109">
    <property type="entry name" value="Peptidase_aspartic_dom_sf"/>
</dbReference>
<dbReference type="PANTHER" id="PTHR33240">
    <property type="entry name" value="OS08G0508500 PROTEIN"/>
    <property type="match status" value="1"/>
</dbReference>
<reference evidence="1" key="1">
    <citation type="submission" date="2020-06" db="EMBL/GenBank/DDBJ databases">
        <authorList>
            <person name="Li T."/>
            <person name="Hu X."/>
            <person name="Zhang T."/>
            <person name="Song X."/>
            <person name="Zhang H."/>
            <person name="Dai N."/>
            <person name="Sheng W."/>
            <person name="Hou X."/>
            <person name="Wei L."/>
        </authorList>
    </citation>
    <scope>NUCLEOTIDE SEQUENCE</scope>
    <source>
        <strain evidence="1">G02</strain>
        <tissue evidence="1">Leaf</tissue>
    </source>
</reference>
<accession>A0AAW2R2U1</accession>
<dbReference type="PANTHER" id="PTHR33240:SF17">
    <property type="entry name" value="EUKARYOTIC PEPTIDE CHAIN RELEASE FACTOR GTP-BINDING SUBUNIT-LIKE"/>
    <property type="match status" value="1"/>
</dbReference>
<organism evidence="1">
    <name type="scientific">Sesamum radiatum</name>
    <name type="common">Black benniseed</name>
    <dbReference type="NCBI Taxonomy" id="300843"/>
    <lineage>
        <taxon>Eukaryota</taxon>
        <taxon>Viridiplantae</taxon>
        <taxon>Streptophyta</taxon>
        <taxon>Embryophyta</taxon>
        <taxon>Tracheophyta</taxon>
        <taxon>Spermatophyta</taxon>
        <taxon>Magnoliopsida</taxon>
        <taxon>eudicotyledons</taxon>
        <taxon>Gunneridae</taxon>
        <taxon>Pentapetalae</taxon>
        <taxon>asterids</taxon>
        <taxon>lamiids</taxon>
        <taxon>Lamiales</taxon>
        <taxon>Pedaliaceae</taxon>
        <taxon>Sesamum</taxon>
    </lineage>
</organism>